<dbReference type="PATRIC" id="fig|186479.3.peg.11067"/>
<dbReference type="AlphaFoldDB" id="A0A0P9F454"/>
<evidence type="ECO:0008006" key="6">
    <source>
        <dbReference type="Google" id="ProtNLM"/>
    </source>
</evidence>
<dbReference type="InterPro" id="IPR049174">
    <property type="entry name" value="Beta-AFase-like"/>
</dbReference>
<feature type="domain" description="Non-reducing end beta-L-arabinofuranosidase-like GH127 middle" evidence="2">
    <location>
        <begin position="417"/>
        <end position="510"/>
    </location>
</feature>
<evidence type="ECO:0000259" key="2">
    <source>
        <dbReference type="Pfam" id="PF20736"/>
    </source>
</evidence>
<feature type="domain" description="Non-reducing end beta-L-arabinofuranosidase-like GH127 C-terminal" evidence="3">
    <location>
        <begin position="512"/>
        <end position="625"/>
    </location>
</feature>
<comment type="caution">
    <text evidence="4">The sequence shown here is derived from an EMBL/GenBank/DDBJ whole genome shotgun (WGS) entry which is preliminary data.</text>
</comment>
<dbReference type="SUPFAM" id="SSF48208">
    <property type="entry name" value="Six-hairpin glycosidases"/>
    <property type="match status" value="1"/>
</dbReference>
<reference evidence="4 5" key="1">
    <citation type="submission" date="2015-09" db="EMBL/GenBank/DDBJ databases">
        <title>Draft genome sequence of Kouleothrix aurantiaca JCM 19913.</title>
        <authorList>
            <person name="Hemp J."/>
        </authorList>
    </citation>
    <scope>NUCLEOTIDE SEQUENCE [LARGE SCALE GENOMIC DNA]</scope>
    <source>
        <strain evidence="4 5">COM-B</strain>
    </source>
</reference>
<dbReference type="InterPro" id="IPR012878">
    <property type="entry name" value="Beta-AFase-like_GH127_cat"/>
</dbReference>
<evidence type="ECO:0000313" key="4">
    <source>
        <dbReference type="EMBL" id="KPV51287.1"/>
    </source>
</evidence>
<evidence type="ECO:0000259" key="1">
    <source>
        <dbReference type="Pfam" id="PF07944"/>
    </source>
</evidence>
<proteinExistence type="predicted"/>
<feature type="domain" description="Non-reducing end beta-L-arabinofuranosidase-like GH127 catalytic" evidence="1">
    <location>
        <begin position="5"/>
        <end position="406"/>
    </location>
</feature>
<dbReference type="EMBL" id="LJCR01000983">
    <property type="protein sequence ID" value="KPV51287.1"/>
    <property type="molecule type" value="Genomic_DNA"/>
</dbReference>
<dbReference type="InterPro" id="IPR049046">
    <property type="entry name" value="Beta-AFase-like_GH127_middle"/>
</dbReference>
<dbReference type="PANTHER" id="PTHR43465:SF2">
    <property type="entry name" value="DUF1680 DOMAIN PROTEIN (AFU_ORTHOLOGUE AFUA_1G08910)"/>
    <property type="match status" value="1"/>
</dbReference>
<dbReference type="GO" id="GO:0005975">
    <property type="term" value="P:carbohydrate metabolic process"/>
    <property type="evidence" value="ECO:0007669"/>
    <property type="project" value="InterPro"/>
</dbReference>
<name>A0A0P9F454_9CHLR</name>
<dbReference type="Pfam" id="PF07944">
    <property type="entry name" value="Beta-AFase-like_GH127_cat"/>
    <property type="match status" value="1"/>
</dbReference>
<dbReference type="Pfam" id="PF20736">
    <property type="entry name" value="Glyco_hydro127M"/>
    <property type="match status" value="1"/>
</dbReference>
<dbReference type="Pfam" id="PF20737">
    <property type="entry name" value="Glyco_hydro127C"/>
    <property type="match status" value="1"/>
</dbReference>
<protein>
    <recommendedName>
        <fullName evidence="6">Glycoside hydrolase family 127 protein</fullName>
    </recommendedName>
</protein>
<dbReference type="PANTHER" id="PTHR43465">
    <property type="entry name" value="DUF1680 DOMAIN PROTEIN (AFU_ORTHOLOGUE AFUA_1G08910)"/>
    <property type="match status" value="1"/>
</dbReference>
<dbReference type="InterPro" id="IPR049049">
    <property type="entry name" value="Beta-AFase-like_GH127_C"/>
</dbReference>
<keyword evidence="5" id="KW-1185">Reference proteome</keyword>
<evidence type="ECO:0000259" key="3">
    <source>
        <dbReference type="Pfam" id="PF20737"/>
    </source>
</evidence>
<accession>A0A0P9F454</accession>
<dbReference type="InterPro" id="IPR008928">
    <property type="entry name" value="6-hairpin_glycosidase_sf"/>
</dbReference>
<organism evidence="4 5">
    <name type="scientific">Kouleothrix aurantiaca</name>
    <dbReference type="NCBI Taxonomy" id="186479"/>
    <lineage>
        <taxon>Bacteria</taxon>
        <taxon>Bacillati</taxon>
        <taxon>Chloroflexota</taxon>
        <taxon>Chloroflexia</taxon>
        <taxon>Chloroflexales</taxon>
        <taxon>Roseiflexineae</taxon>
        <taxon>Roseiflexaceae</taxon>
        <taxon>Kouleothrix</taxon>
    </lineage>
</organism>
<gene>
    <name evidence="4" type="ORF">SE17_22100</name>
</gene>
<sequence length="629" mass="70561">MPFTAVRFTDRFWAPRQRVNRERTIPHIDRQNTVTGRIDAFRRDWNPSPEVTRRDGRWNGTVVMFWDSDVAKWIEAAAYSLATTPDPALDARLDAIIALIAERQAPDGYMNTWFLTVDPEMRWANLRDWHELYDAGHLIEAAVAHYEATGKRSLLDVMCRYADYIGATFGRGPGQKRGYCGHPEIELALVRLARATGEQRYHDLARYFVDERGQQPHYFDQEAIARGQPPAQFWARSYEYNQAHLPVREQTEAVGHSVRAVYLYSAMADFAASEGDQQLRDACATIWRHLTTKRMYVMGGIGTSAKNEGFTSDYDLPNESAYAETCAAIGLVFWAQRMLRLGLDRRYTDILELALYNAVLSGVSHDGESFFYDNPLASAGTHHRSEWFACPCCPPNLARIIASLGDYVYAQNEHEAVVHLYAQGSGQFRFGEQDVTLHQQTDYPWDGRVTVRVETGAPASFALRLRVPAWSGAPELLLNGSPVNAPAEGGYLQIDREWIDGDEVVLALPMPVERLYARPDVTPDLGLVALRRGPLIYCVEQADQSVPVERIVLPASAELASEFRADVLDGLVVVTGTALAPTGAGWADDELYRTAPPELRPCPITAIPYYAWDNRAPGKMRVWLPTTGS</sequence>
<evidence type="ECO:0000313" key="5">
    <source>
        <dbReference type="Proteomes" id="UP000050509"/>
    </source>
</evidence>
<dbReference type="Proteomes" id="UP000050509">
    <property type="component" value="Unassembled WGS sequence"/>
</dbReference>